<keyword evidence="2" id="KW-0723">Serine/threonine-protein kinase</keyword>
<keyword evidence="2" id="KW-0418">Kinase</keyword>
<feature type="compositionally biased region" description="Basic residues" evidence="1">
    <location>
        <begin position="120"/>
        <end position="129"/>
    </location>
</feature>
<evidence type="ECO:0000256" key="1">
    <source>
        <dbReference type="SAM" id="MobiDB-lite"/>
    </source>
</evidence>
<proteinExistence type="predicted"/>
<feature type="compositionally biased region" description="Low complexity" evidence="1">
    <location>
        <begin position="46"/>
        <end position="59"/>
    </location>
</feature>
<protein>
    <submittedName>
        <fullName evidence="2">Serine/threonine protein kinase</fullName>
    </submittedName>
</protein>
<dbReference type="AlphaFoldDB" id="A0A132NMA3"/>
<dbReference type="VEuPathDB" id="GiardiaDB:QR46_4825"/>
<evidence type="ECO:0000313" key="2">
    <source>
        <dbReference type="EMBL" id="KWX11220.1"/>
    </source>
</evidence>
<feature type="compositionally biased region" description="Basic and acidic residues" evidence="1">
    <location>
        <begin position="1"/>
        <end position="18"/>
    </location>
</feature>
<evidence type="ECO:0000313" key="3">
    <source>
        <dbReference type="Proteomes" id="UP000070089"/>
    </source>
</evidence>
<sequence length="159" mass="17320">MQRPLQREAGEDCREEMHPGTAATARHESAAQRGQHGAGGTRTCVSSGSPAAPSRSARGTAGCTRSTRGAHRTRRTAERGTDGPQHRAPPLNQRAPRPGTVRPVFLRADTPSCARTAASAHRKGARTPRHLPERPDPFSDHRLPARQRAPREEEPMHTR</sequence>
<feature type="compositionally biased region" description="Basic and acidic residues" evidence="1">
    <location>
        <begin position="75"/>
        <end position="85"/>
    </location>
</feature>
<dbReference type="EMBL" id="JXTI01000238">
    <property type="protein sequence ID" value="KWX11220.1"/>
    <property type="molecule type" value="Genomic_DNA"/>
</dbReference>
<dbReference type="GO" id="GO:0004674">
    <property type="term" value="F:protein serine/threonine kinase activity"/>
    <property type="evidence" value="ECO:0007669"/>
    <property type="project" value="UniProtKB-KW"/>
</dbReference>
<name>A0A132NMA3_GIAIN</name>
<gene>
    <name evidence="2" type="ORF">QR46_4825</name>
</gene>
<organism evidence="2 3">
    <name type="scientific">Giardia duodenalis assemblage B</name>
    <dbReference type="NCBI Taxonomy" id="1394984"/>
    <lineage>
        <taxon>Eukaryota</taxon>
        <taxon>Metamonada</taxon>
        <taxon>Diplomonadida</taxon>
        <taxon>Hexamitidae</taxon>
        <taxon>Giardiinae</taxon>
        <taxon>Giardia</taxon>
    </lineage>
</organism>
<accession>A0A132NMA3</accession>
<feature type="compositionally biased region" description="Basic and acidic residues" evidence="1">
    <location>
        <begin position="130"/>
        <end position="159"/>
    </location>
</feature>
<feature type="region of interest" description="Disordered" evidence="1">
    <location>
        <begin position="1"/>
        <end position="159"/>
    </location>
</feature>
<dbReference type="Proteomes" id="UP000070089">
    <property type="component" value="Unassembled WGS sequence"/>
</dbReference>
<keyword evidence="2" id="KW-0808">Transferase</keyword>
<comment type="caution">
    <text evidence="2">The sequence shown here is derived from an EMBL/GenBank/DDBJ whole genome shotgun (WGS) entry which is preliminary data.</text>
</comment>
<reference evidence="2 3" key="1">
    <citation type="journal article" date="2015" name="Mol. Biochem. Parasitol.">
        <title>Identification of polymorphic genes for use in assemblage B genotyping assays through comparative genomics of multiple assemblage B Giardia duodenalis isolates.</title>
        <authorList>
            <person name="Wielinga C."/>
            <person name="Thompson R.C."/>
            <person name="Monis P."/>
            <person name="Ryan U."/>
        </authorList>
    </citation>
    <scope>NUCLEOTIDE SEQUENCE [LARGE SCALE GENOMIC DNA]</scope>
    <source>
        <strain evidence="2 3">BAH15c1</strain>
    </source>
</reference>